<comment type="caution">
    <text evidence="2">The sequence shown here is derived from an EMBL/GenBank/DDBJ whole genome shotgun (WGS) entry which is preliminary data.</text>
</comment>
<evidence type="ECO:0000256" key="1">
    <source>
        <dbReference type="SAM" id="MobiDB-lite"/>
    </source>
</evidence>
<organism evidence="2 3">
    <name type="scientific">Mucor plumbeus</name>
    <dbReference type="NCBI Taxonomy" id="97098"/>
    <lineage>
        <taxon>Eukaryota</taxon>
        <taxon>Fungi</taxon>
        <taxon>Fungi incertae sedis</taxon>
        <taxon>Mucoromycota</taxon>
        <taxon>Mucoromycotina</taxon>
        <taxon>Mucoromycetes</taxon>
        <taxon>Mucorales</taxon>
        <taxon>Mucorineae</taxon>
        <taxon>Mucoraceae</taxon>
        <taxon>Mucor</taxon>
    </lineage>
</organism>
<proteinExistence type="predicted"/>
<name>A0A8H7RBW6_9FUNG</name>
<dbReference type="EMBL" id="JAEPRC010000128">
    <property type="protein sequence ID" value="KAG2207462.1"/>
    <property type="molecule type" value="Genomic_DNA"/>
</dbReference>
<accession>A0A8H7RBW6</accession>
<sequence length="183" mass="20399">MPKTQQGKRVVRYNKSNNENNNSPKIREEYMHWEKPVANQQEKKLVDLLLEVTLNDNEKLLPKSLHIFNQIGGPESLDGKKAVLARIRRISKSYKKDTYKILIHTGSGTNENGESIEDQLLKICPQYHKLKSILGDRNTDVANPGNPCGNTISLVAYTSPSAGPSSPSVITQRHTTGTSHSPL</sequence>
<feature type="region of interest" description="Disordered" evidence="1">
    <location>
        <begin position="162"/>
        <end position="183"/>
    </location>
</feature>
<protein>
    <submittedName>
        <fullName evidence="2">Uncharacterized protein</fullName>
    </submittedName>
</protein>
<reference evidence="2" key="1">
    <citation type="submission" date="2020-12" db="EMBL/GenBank/DDBJ databases">
        <title>Metabolic potential, ecology and presence of endohyphal bacteria is reflected in genomic diversity of Mucoromycotina.</title>
        <authorList>
            <person name="Muszewska A."/>
            <person name="Okrasinska A."/>
            <person name="Steczkiewicz K."/>
            <person name="Drgas O."/>
            <person name="Orlowska M."/>
            <person name="Perlinska-Lenart U."/>
            <person name="Aleksandrzak-Piekarczyk T."/>
            <person name="Szatraj K."/>
            <person name="Zielenkiewicz U."/>
            <person name="Pilsyk S."/>
            <person name="Malc E."/>
            <person name="Mieczkowski P."/>
            <person name="Kruszewska J.S."/>
            <person name="Biernat P."/>
            <person name="Pawlowska J."/>
        </authorList>
    </citation>
    <scope>NUCLEOTIDE SEQUENCE</scope>
    <source>
        <strain evidence="2">CBS 226.32</strain>
    </source>
</reference>
<feature type="region of interest" description="Disordered" evidence="1">
    <location>
        <begin position="1"/>
        <end position="24"/>
    </location>
</feature>
<gene>
    <name evidence="2" type="ORF">INT46_007229</name>
</gene>
<feature type="compositionally biased region" description="Low complexity" evidence="1">
    <location>
        <begin position="14"/>
        <end position="23"/>
    </location>
</feature>
<dbReference type="OrthoDB" id="6771842at2759"/>
<evidence type="ECO:0000313" key="3">
    <source>
        <dbReference type="Proteomes" id="UP000650833"/>
    </source>
</evidence>
<dbReference type="AlphaFoldDB" id="A0A8H7RBW6"/>
<keyword evidence="3" id="KW-1185">Reference proteome</keyword>
<evidence type="ECO:0000313" key="2">
    <source>
        <dbReference type="EMBL" id="KAG2207462.1"/>
    </source>
</evidence>
<dbReference type="Proteomes" id="UP000650833">
    <property type="component" value="Unassembled WGS sequence"/>
</dbReference>